<dbReference type="Gene3D" id="3.30.950.30">
    <property type="entry name" value="Schlafen, AAA domain"/>
    <property type="match status" value="1"/>
</dbReference>
<evidence type="ECO:0000259" key="2">
    <source>
        <dbReference type="Pfam" id="PF09339"/>
    </source>
</evidence>
<evidence type="ECO:0000313" key="3">
    <source>
        <dbReference type="EMBL" id="EEA90735.1"/>
    </source>
</evidence>
<dbReference type="eggNOG" id="COG2865">
    <property type="taxonomic scope" value="Bacteria"/>
</dbReference>
<dbReference type="Gene3D" id="1.10.10.10">
    <property type="entry name" value="Winged helix-like DNA-binding domain superfamily/Winged helix DNA-binding domain"/>
    <property type="match status" value="1"/>
</dbReference>
<keyword evidence="4" id="KW-1185">Reference proteome</keyword>
<dbReference type="Pfam" id="PF09339">
    <property type="entry name" value="HTH_IclR"/>
    <property type="match status" value="1"/>
</dbReference>
<dbReference type="InterPro" id="IPR005471">
    <property type="entry name" value="Tscrpt_reg_IclR_N"/>
</dbReference>
<dbReference type="InterPro" id="IPR036388">
    <property type="entry name" value="WH-like_DNA-bd_sf"/>
</dbReference>
<dbReference type="InterPro" id="IPR036390">
    <property type="entry name" value="WH_DNA-bd_sf"/>
</dbReference>
<sequence length="432" mass="47314">MNDYVESGQVEFKRSVCAGVIKTIIAFANTEGGDLYIGIADDGEVVGVENLDDELTRLSSMMRDSIRPDILMHCSVRPDMTDGKNIIRVHVERGTKRPYYLASKGPRPEGVFIRSGAATLPSSESSILHMIRQSEQDSFESRLSLVQDLTFEYASAEFGRKGLPIGTDELRTLGARTPTGTYTNLGLLLSDQCPPTIKAALFSDDERTTFTSREEYSGSILKQLSDAYGFLERNNHYRTAFDGLERIDHHDVPPIALREALVNSVAHREYALSGPTLVSVMPSEIEIVSLGGLPLGIEYPDLSAHISMPRNKLLSNVLFRLELIEAYGTGIGRMRGSYVGSGLTPSILVTANTFTVELPNRNVPRAGMVVESDPVADACSVLNDGAPRSRREIQDALGVSQSTATRLLNDLEAEGRVRRIGGGKNTRYTISR</sequence>
<proteinExistence type="predicted"/>
<dbReference type="Proteomes" id="UP000003560">
    <property type="component" value="Unassembled WGS sequence"/>
</dbReference>
<dbReference type="GeneID" id="98002023"/>
<reference evidence="3 4" key="1">
    <citation type="submission" date="2008-10" db="EMBL/GenBank/DDBJ databases">
        <title>Draft genome sequence of Collinsella stercoris (DSM 13279).</title>
        <authorList>
            <person name="Sudarsanam P."/>
            <person name="Ley R."/>
            <person name="Guruge J."/>
            <person name="Turnbaugh P.J."/>
            <person name="Mahowald M."/>
            <person name="Liep D."/>
            <person name="Gordon J."/>
        </authorList>
    </citation>
    <scope>NUCLEOTIDE SEQUENCE [LARGE SCALE GENOMIC DNA]</scope>
    <source>
        <strain evidence="3 4">DSM 13279</strain>
    </source>
</reference>
<dbReference type="Pfam" id="PF13749">
    <property type="entry name" value="HATPase_c_4"/>
    <property type="match status" value="1"/>
</dbReference>
<dbReference type="Gene3D" id="3.30.565.60">
    <property type="match status" value="1"/>
</dbReference>
<dbReference type="GO" id="GO:0003677">
    <property type="term" value="F:DNA binding"/>
    <property type="evidence" value="ECO:0007669"/>
    <property type="project" value="InterPro"/>
</dbReference>
<dbReference type="InterPro" id="IPR038475">
    <property type="entry name" value="RecG_C_sf"/>
</dbReference>
<dbReference type="PANTHER" id="PTHR30595">
    <property type="entry name" value="GLPR-RELATED TRANSCRIPTIONAL REPRESSOR"/>
    <property type="match status" value="1"/>
</dbReference>
<feature type="domain" description="HTH iclR-type" evidence="2">
    <location>
        <begin position="389"/>
        <end position="419"/>
    </location>
</feature>
<dbReference type="Pfam" id="PF04326">
    <property type="entry name" value="SLFN_AlbA_2"/>
    <property type="match status" value="1"/>
</dbReference>
<feature type="domain" description="Schlafen AlbA-2" evidence="1">
    <location>
        <begin position="6"/>
        <end position="119"/>
    </location>
</feature>
<accession>B6GAC1</accession>
<dbReference type="EMBL" id="ABXJ01000059">
    <property type="protein sequence ID" value="EEA90735.1"/>
    <property type="molecule type" value="Genomic_DNA"/>
</dbReference>
<name>B6GAC1_9ACTN</name>
<dbReference type="InterPro" id="IPR007421">
    <property type="entry name" value="Schlafen_AlbA_2_dom"/>
</dbReference>
<evidence type="ECO:0000313" key="4">
    <source>
        <dbReference type="Proteomes" id="UP000003560"/>
    </source>
</evidence>
<dbReference type="PANTHER" id="PTHR30595:SF6">
    <property type="entry name" value="SCHLAFEN ALBA-2 DOMAIN-CONTAINING PROTEIN"/>
    <property type="match status" value="1"/>
</dbReference>
<evidence type="ECO:0000259" key="1">
    <source>
        <dbReference type="Pfam" id="PF04326"/>
    </source>
</evidence>
<organism evidence="3 4">
    <name type="scientific">Collinsella stercoris DSM 13279</name>
    <dbReference type="NCBI Taxonomy" id="445975"/>
    <lineage>
        <taxon>Bacteria</taxon>
        <taxon>Bacillati</taxon>
        <taxon>Actinomycetota</taxon>
        <taxon>Coriobacteriia</taxon>
        <taxon>Coriobacteriales</taxon>
        <taxon>Coriobacteriaceae</taxon>
        <taxon>Collinsella</taxon>
    </lineage>
</organism>
<reference evidence="3 4" key="2">
    <citation type="submission" date="2008-10" db="EMBL/GenBank/DDBJ databases">
        <authorList>
            <person name="Fulton L."/>
            <person name="Clifton S."/>
            <person name="Fulton B."/>
            <person name="Xu J."/>
            <person name="Minx P."/>
            <person name="Pepin K.H."/>
            <person name="Johnson M."/>
            <person name="Thiruvilangam P."/>
            <person name="Bhonagiri V."/>
            <person name="Nash W.E."/>
            <person name="Mardis E.R."/>
            <person name="Wilson R.K."/>
        </authorList>
    </citation>
    <scope>NUCLEOTIDE SEQUENCE [LARGE SCALE GENOMIC DNA]</scope>
    <source>
        <strain evidence="3 4">DSM 13279</strain>
    </source>
</reference>
<dbReference type="STRING" id="445975.COLSTE_01017"/>
<dbReference type="RefSeq" id="WP_006720674.1">
    <property type="nucleotide sequence ID" value="NZ_CP085935.1"/>
</dbReference>
<dbReference type="AlphaFoldDB" id="B6GAC1"/>
<dbReference type="GO" id="GO:0006355">
    <property type="term" value="P:regulation of DNA-templated transcription"/>
    <property type="evidence" value="ECO:0007669"/>
    <property type="project" value="InterPro"/>
</dbReference>
<comment type="caution">
    <text evidence="3">The sequence shown here is derived from an EMBL/GenBank/DDBJ whole genome shotgun (WGS) entry which is preliminary data.</text>
</comment>
<protein>
    <submittedName>
        <fullName evidence="3">Divergent AAA domain protein</fullName>
    </submittedName>
</protein>
<dbReference type="OrthoDB" id="3175437at2"/>
<dbReference type="InterPro" id="IPR038461">
    <property type="entry name" value="Schlafen_AlbA_2_dom_sf"/>
</dbReference>
<dbReference type="HOGENOM" id="CLU_024970_1_1_11"/>
<dbReference type="SUPFAM" id="SSF46785">
    <property type="entry name" value="Winged helix' DNA-binding domain"/>
    <property type="match status" value="1"/>
</dbReference>
<gene>
    <name evidence="3" type="ORF">COLSTE_01017</name>
</gene>